<keyword evidence="2" id="KW-1133">Transmembrane helix</keyword>
<keyword evidence="2" id="KW-0812">Transmembrane</keyword>
<evidence type="ECO:0000256" key="1">
    <source>
        <dbReference type="ARBA" id="ARBA00006068"/>
    </source>
</evidence>
<evidence type="ECO:0000256" key="2">
    <source>
        <dbReference type="SAM" id="Phobius"/>
    </source>
</evidence>
<gene>
    <name evidence="4" type="ORF">J2X11_000781</name>
</gene>
<evidence type="ECO:0000313" key="4">
    <source>
        <dbReference type="EMBL" id="MDR7085942.1"/>
    </source>
</evidence>
<evidence type="ECO:0000259" key="3">
    <source>
        <dbReference type="Pfam" id="PF03816"/>
    </source>
</evidence>
<dbReference type="PANTHER" id="PTHR33392:SF6">
    <property type="entry name" value="POLYISOPRENYL-TEICHOIC ACID--PEPTIDOGLYCAN TEICHOIC ACID TRANSFERASE TAGU"/>
    <property type="match status" value="1"/>
</dbReference>
<comment type="caution">
    <text evidence="4">The sequence shown here is derived from an EMBL/GenBank/DDBJ whole genome shotgun (WGS) entry which is preliminary data.</text>
</comment>
<feature type="domain" description="Cell envelope-related transcriptional attenuator" evidence="3">
    <location>
        <begin position="112"/>
        <end position="246"/>
    </location>
</feature>
<dbReference type="EMBL" id="JAVDWH010000001">
    <property type="protein sequence ID" value="MDR7085942.1"/>
    <property type="molecule type" value="Genomic_DNA"/>
</dbReference>
<dbReference type="InterPro" id="IPR050922">
    <property type="entry name" value="LytR/CpsA/Psr_CW_biosynth"/>
</dbReference>
<dbReference type="InterPro" id="IPR004474">
    <property type="entry name" value="LytR_CpsA_psr"/>
</dbReference>
<proteinExistence type="inferred from homology"/>
<dbReference type="RefSeq" id="WP_309966988.1">
    <property type="nucleotide sequence ID" value="NZ_JAVDWH010000001.1"/>
</dbReference>
<comment type="similarity">
    <text evidence="1">Belongs to the LytR/CpsA/Psr (LCP) family.</text>
</comment>
<keyword evidence="2" id="KW-0472">Membrane</keyword>
<accession>A0ABU1UL93</accession>
<dbReference type="Pfam" id="PF03816">
    <property type="entry name" value="LytR_cpsA_psr"/>
    <property type="match status" value="1"/>
</dbReference>
<name>A0ABU1UL93_9ACTN</name>
<sequence length="355" mass="38420">MGEHTAGADEAVDGAEDSRGFFRRHSWLTAFLALITVLALAVGVFAYMLNHSLTNIERVPVTLNESVRPAPDDSEALNILLLGADAGSERNPGGNSILEDAASGKWPTGKYRSDATMLVHISADRKTTYIASIPRDSYVPVFDDTGRQRENTKINAALSLYGPSGAISTVENLTGLRIDHLAMVDWDGFEDITNALGGVKITTASEGTRELNGKEALNYVRERYSVPGGDFGRVKRQQNFLRSMMIAILDRGTLTNPLKLRSTLSAITNNIAVDEDWSNSSIRSLAISMRSTRANDVTFMTIPTNGTGTDPVAGSIVNVDYELSDQLFQAMRDDTVGAFVDSNPDLLLGSPTEVD</sequence>
<dbReference type="NCBIfam" id="TIGR00350">
    <property type="entry name" value="lytR_cpsA_psr"/>
    <property type="match status" value="1"/>
</dbReference>
<keyword evidence="5" id="KW-1185">Reference proteome</keyword>
<dbReference type="Proteomes" id="UP001257739">
    <property type="component" value="Unassembled WGS sequence"/>
</dbReference>
<feature type="transmembrane region" description="Helical" evidence="2">
    <location>
        <begin position="27"/>
        <end position="49"/>
    </location>
</feature>
<dbReference type="Gene3D" id="3.40.630.190">
    <property type="entry name" value="LCP protein"/>
    <property type="match status" value="1"/>
</dbReference>
<protein>
    <submittedName>
        <fullName evidence="4">LCP family protein required for cell wall assembly</fullName>
    </submittedName>
</protein>
<reference evidence="4 5" key="1">
    <citation type="submission" date="2023-07" db="EMBL/GenBank/DDBJ databases">
        <title>Sorghum-associated microbial communities from plants grown in Nebraska, USA.</title>
        <authorList>
            <person name="Schachtman D."/>
        </authorList>
    </citation>
    <scope>NUCLEOTIDE SEQUENCE [LARGE SCALE GENOMIC DNA]</scope>
    <source>
        <strain evidence="4 5">BE248</strain>
    </source>
</reference>
<dbReference type="PANTHER" id="PTHR33392">
    <property type="entry name" value="POLYISOPRENYL-TEICHOIC ACID--PEPTIDOGLYCAN TEICHOIC ACID TRANSFERASE TAGU"/>
    <property type="match status" value="1"/>
</dbReference>
<evidence type="ECO:0000313" key="5">
    <source>
        <dbReference type="Proteomes" id="UP001257739"/>
    </source>
</evidence>
<organism evidence="4 5">
    <name type="scientific">Aeromicrobium panaciterrae</name>
    <dbReference type="NCBI Taxonomy" id="363861"/>
    <lineage>
        <taxon>Bacteria</taxon>
        <taxon>Bacillati</taxon>
        <taxon>Actinomycetota</taxon>
        <taxon>Actinomycetes</taxon>
        <taxon>Propionibacteriales</taxon>
        <taxon>Nocardioidaceae</taxon>
        <taxon>Aeromicrobium</taxon>
    </lineage>
</organism>